<dbReference type="Pfam" id="PF17771">
    <property type="entry name" value="ADAMTS_CR_2"/>
    <property type="match status" value="1"/>
</dbReference>
<evidence type="ECO:0000256" key="7">
    <source>
        <dbReference type="ARBA" id="ARBA00022737"/>
    </source>
</evidence>
<dbReference type="Pfam" id="PF01421">
    <property type="entry name" value="Reprolysin"/>
    <property type="match status" value="1"/>
</dbReference>
<evidence type="ECO:0000259" key="16">
    <source>
        <dbReference type="PROSITE" id="PS50900"/>
    </source>
</evidence>
<dbReference type="Pfam" id="PF00090">
    <property type="entry name" value="TSP_1"/>
    <property type="match status" value="1"/>
</dbReference>
<evidence type="ECO:0000256" key="13">
    <source>
        <dbReference type="PROSITE-ProRule" id="PRU00276"/>
    </source>
</evidence>
<dbReference type="PANTHER" id="PTHR13723:SF311">
    <property type="entry name" value="ADAM CYSTEINE-RICH DOMAIN-CONTAINING PROTEIN"/>
    <property type="match status" value="1"/>
</dbReference>
<dbReference type="PROSITE" id="PS50092">
    <property type="entry name" value="TSP1"/>
    <property type="match status" value="5"/>
</dbReference>
<evidence type="ECO:0000313" key="18">
    <source>
        <dbReference type="Proteomes" id="UP001369086"/>
    </source>
</evidence>
<dbReference type="SUPFAM" id="SSF82895">
    <property type="entry name" value="TSP-1 type 1 repeat"/>
    <property type="match status" value="5"/>
</dbReference>
<keyword evidence="8" id="KW-0378">Hydrolase</keyword>
<keyword evidence="18" id="KW-1185">Reference proteome</keyword>
<dbReference type="Pfam" id="PF19030">
    <property type="entry name" value="TSP1_ADAMTS"/>
    <property type="match status" value="4"/>
</dbReference>
<dbReference type="EMBL" id="JAHFZB010000010">
    <property type="protein sequence ID" value="KAK6484828.1"/>
    <property type="molecule type" value="Genomic_DNA"/>
</dbReference>
<keyword evidence="6" id="KW-0732">Signal</keyword>
<dbReference type="SMART" id="SM00209">
    <property type="entry name" value="TSP1"/>
    <property type="match status" value="5"/>
</dbReference>
<dbReference type="Proteomes" id="UP001369086">
    <property type="component" value="Unassembled WGS sequence"/>
</dbReference>
<keyword evidence="7" id="KW-0677">Repeat</keyword>
<feature type="domain" description="Peptidase M12B" evidence="15">
    <location>
        <begin position="218"/>
        <end position="433"/>
    </location>
</feature>
<dbReference type="Gene3D" id="2.60.120.830">
    <property type="match status" value="1"/>
</dbReference>
<evidence type="ECO:0000259" key="15">
    <source>
        <dbReference type="PROSITE" id="PS50215"/>
    </source>
</evidence>
<reference evidence="17 18" key="1">
    <citation type="submission" date="2021-05" db="EMBL/GenBank/DDBJ databases">
        <authorList>
            <person name="Zahm M."/>
            <person name="Klopp C."/>
            <person name="Cabau C."/>
            <person name="Kuhl H."/>
            <person name="Suciu R."/>
            <person name="Ciorpac M."/>
            <person name="Holostenco D."/>
            <person name="Gessner J."/>
            <person name="Wuertz S."/>
            <person name="Hohne C."/>
            <person name="Stock M."/>
            <person name="Gislard M."/>
            <person name="Lluch J."/>
            <person name="Milhes M."/>
            <person name="Lampietro C."/>
            <person name="Lopez Roques C."/>
            <person name="Donnadieu C."/>
            <person name="Du K."/>
            <person name="Schartl M."/>
            <person name="Guiguen Y."/>
        </authorList>
    </citation>
    <scope>NUCLEOTIDE SEQUENCE [LARGE SCALE GENOMIC DNA]</scope>
    <source>
        <strain evidence="17">Hh-F2</strain>
        <tissue evidence="17">Blood</tissue>
    </source>
</reference>
<protein>
    <submittedName>
        <fullName evidence="17">A disintegrin and metalloproteinase with thrombospondin motifs 6-like</fullName>
    </submittedName>
</protein>
<evidence type="ECO:0000256" key="14">
    <source>
        <dbReference type="SAM" id="MobiDB-lite"/>
    </source>
</evidence>
<keyword evidence="4" id="KW-0645">Protease</keyword>
<keyword evidence="12" id="KW-0325">Glycoprotein</keyword>
<evidence type="ECO:0000256" key="2">
    <source>
        <dbReference type="ARBA" id="ARBA00022525"/>
    </source>
</evidence>
<dbReference type="Gene3D" id="3.40.390.10">
    <property type="entry name" value="Collagenase (Catalytic Domain)"/>
    <property type="match status" value="1"/>
</dbReference>
<feature type="binding site" evidence="13">
    <location>
        <position position="378"/>
    </location>
    <ligand>
        <name>Zn(2+)</name>
        <dbReference type="ChEBI" id="CHEBI:29105"/>
        <note>catalytic</note>
    </ligand>
</feature>
<dbReference type="InterPro" id="IPR013273">
    <property type="entry name" value="ADAMTS/ADAMTS-like"/>
</dbReference>
<dbReference type="PANTHER" id="PTHR13723">
    <property type="entry name" value="ADAMTS A DISINTEGRIN AND METALLOPROTEASE WITH THROMBOSPONDIN MOTIFS PROTEASE"/>
    <property type="match status" value="1"/>
</dbReference>
<keyword evidence="9 13" id="KW-0862">Zinc</keyword>
<feature type="binding site" evidence="13">
    <location>
        <position position="372"/>
    </location>
    <ligand>
        <name>Zn(2+)</name>
        <dbReference type="ChEBI" id="CHEBI:29105"/>
        <note>catalytic</note>
    </ligand>
</feature>
<dbReference type="Pfam" id="PF19236">
    <property type="entry name" value="ADAMTS_CR_3"/>
    <property type="match status" value="1"/>
</dbReference>
<dbReference type="InterPro" id="IPR002870">
    <property type="entry name" value="Peptidase_M12B_N"/>
</dbReference>
<proteinExistence type="predicted"/>
<evidence type="ECO:0000256" key="11">
    <source>
        <dbReference type="ARBA" id="ARBA00023157"/>
    </source>
</evidence>
<dbReference type="InterPro" id="IPR045371">
    <property type="entry name" value="ADAMTS_CR_3"/>
</dbReference>
<dbReference type="InterPro" id="IPR001590">
    <property type="entry name" value="Peptidase_M12B"/>
</dbReference>
<accession>A0ABR0ZJ40</accession>
<dbReference type="Gene3D" id="3.40.1620.60">
    <property type="match status" value="1"/>
</dbReference>
<dbReference type="InterPro" id="IPR010909">
    <property type="entry name" value="PLAC"/>
</dbReference>
<evidence type="ECO:0000256" key="6">
    <source>
        <dbReference type="ARBA" id="ARBA00022729"/>
    </source>
</evidence>
<evidence type="ECO:0000256" key="12">
    <source>
        <dbReference type="ARBA" id="ARBA00023180"/>
    </source>
</evidence>
<comment type="caution">
    <text evidence="13">Lacks conserved residue(s) required for the propagation of feature annotation.</text>
</comment>
<keyword evidence="10" id="KW-0482">Metalloprotease</keyword>
<dbReference type="PROSITE" id="PS50215">
    <property type="entry name" value="ADAM_MEPRO"/>
    <property type="match status" value="1"/>
</dbReference>
<dbReference type="PROSITE" id="PS50900">
    <property type="entry name" value="PLAC"/>
    <property type="match status" value="1"/>
</dbReference>
<comment type="subcellular location">
    <subcellularLocation>
        <location evidence="1">Secreted</location>
        <location evidence="1">Extracellular space</location>
        <location evidence="1">Extracellular matrix</location>
    </subcellularLocation>
</comment>
<keyword evidence="5 13" id="KW-0479">Metal-binding</keyword>
<dbReference type="Pfam" id="PF05986">
    <property type="entry name" value="ADAMTS_spacer1"/>
    <property type="match status" value="1"/>
</dbReference>
<name>A0ABR0ZJ40_HUSHU</name>
<comment type="caution">
    <text evidence="17">The sequence shown here is derived from an EMBL/GenBank/DDBJ whole genome shotgun (WGS) entry which is preliminary data.</text>
</comment>
<dbReference type="Pfam" id="PF01562">
    <property type="entry name" value="Pep_M12B_propep"/>
    <property type="match status" value="1"/>
</dbReference>
<keyword evidence="3" id="KW-0272">Extracellular matrix</keyword>
<evidence type="ECO:0000256" key="3">
    <source>
        <dbReference type="ARBA" id="ARBA00022530"/>
    </source>
</evidence>
<dbReference type="InterPro" id="IPR050439">
    <property type="entry name" value="ADAMTS_ADAMTS-like"/>
</dbReference>
<feature type="binding site" evidence="13">
    <location>
        <position position="368"/>
    </location>
    <ligand>
        <name>Zn(2+)</name>
        <dbReference type="ChEBI" id="CHEBI:29105"/>
        <note>catalytic</note>
    </ligand>
</feature>
<feature type="non-terminal residue" evidence="17">
    <location>
        <position position="1"/>
    </location>
</feature>
<dbReference type="InterPro" id="IPR010294">
    <property type="entry name" value="ADAMTS_spacer1"/>
</dbReference>
<evidence type="ECO:0000256" key="1">
    <source>
        <dbReference type="ARBA" id="ARBA00004498"/>
    </source>
</evidence>
<dbReference type="InterPro" id="IPR036383">
    <property type="entry name" value="TSP1_rpt_sf"/>
</dbReference>
<dbReference type="PRINTS" id="PR01857">
    <property type="entry name" value="ADAMTSFAMILY"/>
</dbReference>
<evidence type="ECO:0000256" key="10">
    <source>
        <dbReference type="ARBA" id="ARBA00023049"/>
    </source>
</evidence>
<dbReference type="SUPFAM" id="SSF55486">
    <property type="entry name" value="Metalloproteases ('zincins'), catalytic domain"/>
    <property type="match status" value="1"/>
</dbReference>
<feature type="region of interest" description="Disordered" evidence="14">
    <location>
        <begin position="185"/>
        <end position="212"/>
    </location>
</feature>
<gene>
    <name evidence="17" type="ORF">HHUSO_G12688</name>
</gene>
<evidence type="ECO:0000256" key="5">
    <source>
        <dbReference type="ARBA" id="ARBA00022723"/>
    </source>
</evidence>
<feature type="domain" description="PLAC" evidence="16">
    <location>
        <begin position="1045"/>
        <end position="1083"/>
    </location>
</feature>
<evidence type="ECO:0000256" key="4">
    <source>
        <dbReference type="ARBA" id="ARBA00022670"/>
    </source>
</evidence>
<feature type="active site" evidence="13">
    <location>
        <position position="369"/>
    </location>
</feature>
<dbReference type="CDD" id="cd04273">
    <property type="entry name" value="ZnMc_ADAMTS_like"/>
    <property type="match status" value="1"/>
</dbReference>
<organism evidence="17 18">
    <name type="scientific">Huso huso</name>
    <name type="common">Beluga</name>
    <name type="synonym">Acipenser huso</name>
    <dbReference type="NCBI Taxonomy" id="61971"/>
    <lineage>
        <taxon>Eukaryota</taxon>
        <taxon>Metazoa</taxon>
        <taxon>Chordata</taxon>
        <taxon>Craniata</taxon>
        <taxon>Vertebrata</taxon>
        <taxon>Euteleostomi</taxon>
        <taxon>Actinopterygii</taxon>
        <taxon>Chondrostei</taxon>
        <taxon>Acipenseriformes</taxon>
        <taxon>Acipenseridae</taxon>
        <taxon>Huso</taxon>
    </lineage>
</organism>
<dbReference type="InterPro" id="IPR024079">
    <property type="entry name" value="MetalloPept_cat_dom_sf"/>
</dbReference>
<dbReference type="InterPro" id="IPR041645">
    <property type="entry name" value="ADAMTS_CR_2"/>
</dbReference>
<keyword evidence="2" id="KW-0964">Secreted</keyword>
<evidence type="ECO:0000256" key="9">
    <source>
        <dbReference type="ARBA" id="ARBA00022833"/>
    </source>
</evidence>
<dbReference type="InterPro" id="IPR000884">
    <property type="entry name" value="TSP1_rpt"/>
</dbReference>
<dbReference type="Pfam" id="PF08686">
    <property type="entry name" value="PLAC"/>
    <property type="match status" value="1"/>
</dbReference>
<keyword evidence="11" id="KW-1015">Disulfide bond</keyword>
<evidence type="ECO:0000313" key="17">
    <source>
        <dbReference type="EMBL" id="KAK6484828.1"/>
    </source>
</evidence>
<evidence type="ECO:0000256" key="8">
    <source>
        <dbReference type="ARBA" id="ARBA00022801"/>
    </source>
</evidence>
<sequence length="1083" mass="121381">HTTEDFLKELGDYEWAVPERLDYHGDFLSYEVTSPWRRDRARRSLESASNGIPESQLFYRVSAYGKLFHLNLTLNTNLVSEHFTVEYWDGQGLEWRHGYVEDCHYVGHIHSQNMETTVAISNCNGLRGVIVTSDEEYFIEPAQNSSTSTPSAHPHVLYRRSAVQQLQRRVEMRCGVTDDYVGSSRPRWLQNAPSHTAPSWRESRAQARRGRRSISTERFVETMVVADKMMVGYHGRGDIEHYLLTVMNVVAKLYHDASIGNAIHIVVTRLVLLTEDQPNLEINHHADKSLDSFCKWQKTLNTQSQDSKASGIPHHDNAVLVTRYDICTYKNKPCGTLGLAPVSGMCEPERSCSINEDIGLASAFTIAHEVGHNFGMNHDGAGNPCGTKDNESARIMAAQLASNTDPFAWSACSRKYITRFLDSGRGDCLKNSPPKRVFAYPTSLPGQQHDADEQCRFQYGSASRQCNYGEVCRELWCISKNNRCITNSIPAAEGTVCQTSTIDQGWCYQGLCVLLGTHPSQVDGSWGPWSAWEQCSRTCGGGVALSYRQCDSPVPSHGGKFCLGERKRYRSCNVEDCPDNSVDFREKQCADFDQRPFRGKYYTWKAYTGGQMKACSLNCLAEGYNFYTERAPAVIDGTPCYSDSTDVCINGECRRVGCDRQLGSEMVEDECRVCGGDGSLCERVQGEFNVTLPRGAYQEVVLIPKGAIHIKVSEVVVSKNYLALKSMGGDFYLNGGWTIDWPRKFTLAGTTFNYKRPADEPESLEALGPTTEVVVVMVLLQEPSQRIQFSFNMPASRSGSGEAEDVAFTWQLTPWTECSTTCAGGTQKKEVICWRLDDGSLVQSSYCDPTIKPPGQQRRCSEEPCPAEWFIGEWGECSRSCGGGERSRVVLCVRRLGPAEEETLEERQCLTKQPRDREVCSTQACPQRWVTHDWSECNPSCGPGFKHRIVECKSSDLNRTFPASRCAEEMKPPVRMRCSLGRCPPPRWLTGAWGLCSAQCGQGQQLRTVQCLMHSGQPTDKCEDSLRPAPTQQCESKCDLSPSIHTEDCKDVNKVAYCPLVLKFKFCNRAYFRQMCCKTCQTH</sequence>
<dbReference type="Gene3D" id="2.20.100.10">
    <property type="entry name" value="Thrombospondin type-1 (TSP1) repeat"/>
    <property type="match status" value="5"/>
</dbReference>